<dbReference type="InterPro" id="IPR001851">
    <property type="entry name" value="ABC_transp_permease"/>
</dbReference>
<feature type="transmembrane region" description="Helical" evidence="6">
    <location>
        <begin position="20"/>
        <end position="42"/>
    </location>
</feature>
<dbReference type="PANTHER" id="PTHR32196">
    <property type="entry name" value="ABC TRANSPORTER PERMEASE PROTEIN YPHD-RELATED-RELATED"/>
    <property type="match status" value="1"/>
</dbReference>
<keyword evidence="5 6" id="KW-0472">Membrane</keyword>
<dbReference type="Pfam" id="PF02653">
    <property type="entry name" value="BPD_transp_2"/>
    <property type="match status" value="1"/>
</dbReference>
<feature type="transmembrane region" description="Helical" evidence="6">
    <location>
        <begin position="108"/>
        <end position="131"/>
    </location>
</feature>
<dbReference type="GO" id="GO:0022857">
    <property type="term" value="F:transmembrane transporter activity"/>
    <property type="evidence" value="ECO:0007669"/>
    <property type="project" value="InterPro"/>
</dbReference>
<evidence type="ECO:0000256" key="2">
    <source>
        <dbReference type="ARBA" id="ARBA00022475"/>
    </source>
</evidence>
<dbReference type="Proteomes" id="UP000095651">
    <property type="component" value="Unassembled WGS sequence"/>
</dbReference>
<feature type="transmembrane region" description="Helical" evidence="6">
    <location>
        <begin position="179"/>
        <end position="202"/>
    </location>
</feature>
<evidence type="ECO:0000256" key="4">
    <source>
        <dbReference type="ARBA" id="ARBA00022989"/>
    </source>
</evidence>
<keyword evidence="4 6" id="KW-1133">Transmembrane helix</keyword>
<feature type="transmembrane region" description="Helical" evidence="6">
    <location>
        <begin position="137"/>
        <end position="158"/>
    </location>
</feature>
<evidence type="ECO:0000256" key="3">
    <source>
        <dbReference type="ARBA" id="ARBA00022692"/>
    </source>
</evidence>
<gene>
    <name evidence="7" type="primary">mglC_1</name>
    <name evidence="7" type="ORF">ERS852407_01003</name>
</gene>
<dbReference type="PANTHER" id="PTHR32196:SF18">
    <property type="entry name" value="GALACTOSE_METHYL GALACTOSIDE IMPORT PERMEASE PROTEIN MGLC"/>
    <property type="match status" value="1"/>
</dbReference>
<sequence length="337" mass="35864">MVNIMQTKQFDIKKWAQNNAIYLVLIAIIILITVKNPAFLSLRVFRDILMQSSTRLIMAMGCMFVILSGGADLSGGRMLGAAAVLAGSLAQMSTYANKFFPNLQELPIIVPIIACLLMGMAMGLLNGIVVAKLNVPAFIGTLGVQLIIYGGISIYYNMEPNRSQPLGGFLKTYSKLGTGSFFGIPYILIIAVVLMIACHIVLNYHRFGKTLFAVGGNQEAARVSGINVQRIIMIVYIIAGAFYGLTGALEAARTGGATNNYGQGYELDAIAACVVGGCSVAGGVGAVPGVAIGVTVFTVIQYGMTFVGINPYWQNVVKGAIIVIAVAIDVRKYAKKR</sequence>
<dbReference type="NCBIfam" id="NF007014">
    <property type="entry name" value="PRK09478.1"/>
    <property type="match status" value="1"/>
</dbReference>
<organism evidence="7 8">
    <name type="scientific">Hungatella hathewayi</name>
    <dbReference type="NCBI Taxonomy" id="154046"/>
    <lineage>
        <taxon>Bacteria</taxon>
        <taxon>Bacillati</taxon>
        <taxon>Bacillota</taxon>
        <taxon>Clostridia</taxon>
        <taxon>Lachnospirales</taxon>
        <taxon>Lachnospiraceae</taxon>
        <taxon>Hungatella</taxon>
    </lineage>
</organism>
<evidence type="ECO:0000256" key="1">
    <source>
        <dbReference type="ARBA" id="ARBA00004651"/>
    </source>
</evidence>
<dbReference type="CDD" id="cd06579">
    <property type="entry name" value="TM_PBP1_transp_AraH_like"/>
    <property type="match status" value="1"/>
</dbReference>
<comment type="subcellular location">
    <subcellularLocation>
        <location evidence="1">Cell membrane</location>
        <topology evidence="1">Multi-pass membrane protein</topology>
    </subcellularLocation>
</comment>
<proteinExistence type="predicted"/>
<evidence type="ECO:0000313" key="8">
    <source>
        <dbReference type="Proteomes" id="UP000095651"/>
    </source>
</evidence>
<keyword evidence="3 6" id="KW-0812">Transmembrane</keyword>
<dbReference type="GO" id="GO:0005886">
    <property type="term" value="C:plasma membrane"/>
    <property type="evidence" value="ECO:0007669"/>
    <property type="project" value="UniProtKB-SubCell"/>
</dbReference>
<keyword evidence="2" id="KW-1003">Cell membrane</keyword>
<name>A0A173ZIG5_9FIRM</name>
<dbReference type="EMBL" id="CYZE01000002">
    <property type="protein sequence ID" value="CUN75420.1"/>
    <property type="molecule type" value="Genomic_DNA"/>
</dbReference>
<feature type="transmembrane region" description="Helical" evidence="6">
    <location>
        <begin position="270"/>
        <end position="300"/>
    </location>
</feature>
<feature type="transmembrane region" description="Helical" evidence="6">
    <location>
        <begin position="231"/>
        <end position="249"/>
    </location>
</feature>
<evidence type="ECO:0000256" key="6">
    <source>
        <dbReference type="SAM" id="Phobius"/>
    </source>
</evidence>
<dbReference type="AlphaFoldDB" id="A0A173ZIG5"/>
<evidence type="ECO:0000313" key="7">
    <source>
        <dbReference type="EMBL" id="CUN75420.1"/>
    </source>
</evidence>
<protein>
    <submittedName>
        <fullName evidence="7">Inner-membrane translocator</fullName>
    </submittedName>
</protein>
<reference evidence="7 8" key="1">
    <citation type="submission" date="2015-09" db="EMBL/GenBank/DDBJ databases">
        <authorList>
            <consortium name="Pathogen Informatics"/>
        </authorList>
    </citation>
    <scope>NUCLEOTIDE SEQUENCE [LARGE SCALE GENOMIC DNA]</scope>
    <source>
        <strain evidence="7 8">2789STDY5608850</strain>
    </source>
</reference>
<accession>A0A173ZIG5</accession>
<evidence type="ECO:0000256" key="5">
    <source>
        <dbReference type="ARBA" id="ARBA00023136"/>
    </source>
</evidence>
<dbReference type="GeneID" id="86060139"/>
<dbReference type="RefSeq" id="WP_002604934.1">
    <property type="nucleotide sequence ID" value="NZ_CABIXC010000002.1"/>
</dbReference>